<dbReference type="InterPro" id="IPR029035">
    <property type="entry name" value="DHS-like_NAD/FAD-binding_dom"/>
</dbReference>
<evidence type="ECO:0000313" key="6">
    <source>
        <dbReference type="EMBL" id="WSD15856.1"/>
    </source>
</evidence>
<dbReference type="SUPFAM" id="SSF52467">
    <property type="entry name" value="DHS-like NAD/FAD-binding domain"/>
    <property type="match status" value="1"/>
</dbReference>
<dbReference type="CDD" id="cd00568">
    <property type="entry name" value="TPP_enzymes"/>
    <property type="match status" value="1"/>
</dbReference>
<dbReference type="PANTHER" id="PTHR18968">
    <property type="entry name" value="THIAMINE PYROPHOSPHATE ENZYMES"/>
    <property type="match status" value="1"/>
</dbReference>
<sequence length="600" mass="63059">MANVAPEPVDPAERPLSAGHLIVAQLEREGVRRVYGVPGESFLDVLDGLHDSPISTVVTRHEGGAGFMALAEGRLTGLPGVAMVTRGPGAANAFIAVHTAYQDATPMILFVGLIPVADRGREAFQEFDLTGWFGSTAKKVVTLDDPTAAARVVAESVHVARSGRPGPVVIGIPEDVLTLPAGSSGGVRPLAVPRPRAAEAELKELVRRFERARRPLVVVGGEEWTAESGQELMRWATRHSIPVLADFRAYDAVPHDLGHDVENGPERGLGQGLEQGLEQDLVGTGAYVGSLGFGRGDHAARLLDEADLTVFLGAPRGDVLSDGYTRGLDSETVLVLPGDAQGHCGRIDQFVSAHAPSFVLDLVTMSASPDTDVEWFGAAREAHVRFTTPAPEPAPAPTASNSSEGSGDSDDSGDETYVDLTAVMAVLREELTPDAVITYGAGNHALWPARYLPHRAPASLVAPRNGAMGMGIPAAVAASLAFPGREVVSVAGDGCFLMNGQELATAVGHGAVFVALVVDNGCYATIREHQEGAYPGRPSGTRLTNPDFAAWARSYGAYGETVTSDRDFREAFRRARASGLPAVLHLVQDPAVRAPATTTV</sequence>
<keyword evidence="2" id="KW-0786">Thiamine pyrophosphate</keyword>
<evidence type="ECO:0000259" key="5">
    <source>
        <dbReference type="Pfam" id="PF02776"/>
    </source>
</evidence>
<dbReference type="InterPro" id="IPR000399">
    <property type="entry name" value="TPP-bd_CS"/>
</dbReference>
<dbReference type="InterPro" id="IPR011766">
    <property type="entry name" value="TPP_enzyme_TPP-bd"/>
</dbReference>
<dbReference type="Pfam" id="PF02776">
    <property type="entry name" value="TPP_enzyme_N"/>
    <property type="match status" value="1"/>
</dbReference>
<evidence type="ECO:0000256" key="2">
    <source>
        <dbReference type="ARBA" id="ARBA00023052"/>
    </source>
</evidence>
<dbReference type="Pfam" id="PF02775">
    <property type="entry name" value="TPP_enzyme_C"/>
    <property type="match status" value="1"/>
</dbReference>
<feature type="domain" description="Thiamine pyrophosphate enzyme TPP-binding" evidence="4">
    <location>
        <begin position="440"/>
        <end position="585"/>
    </location>
</feature>
<dbReference type="Gene3D" id="3.40.50.1220">
    <property type="entry name" value="TPP-binding domain"/>
    <property type="match status" value="1"/>
</dbReference>
<dbReference type="InterPro" id="IPR045229">
    <property type="entry name" value="TPP_enz"/>
</dbReference>
<evidence type="ECO:0000256" key="1">
    <source>
        <dbReference type="ARBA" id="ARBA00007812"/>
    </source>
</evidence>
<dbReference type="PANTHER" id="PTHR18968:SF120">
    <property type="entry name" value="ACETOLACTATE SYNTHASE LARGE SUBUNIT"/>
    <property type="match status" value="1"/>
</dbReference>
<evidence type="ECO:0000313" key="7">
    <source>
        <dbReference type="Proteomes" id="UP001340816"/>
    </source>
</evidence>
<dbReference type="Gene3D" id="3.40.50.970">
    <property type="match status" value="2"/>
</dbReference>
<dbReference type="InterPro" id="IPR012001">
    <property type="entry name" value="Thiamin_PyroP_enz_TPP-bd_dom"/>
</dbReference>
<dbReference type="EMBL" id="CP109135">
    <property type="protein sequence ID" value="WSD15856.1"/>
    <property type="molecule type" value="Genomic_DNA"/>
</dbReference>
<keyword evidence="7" id="KW-1185">Reference proteome</keyword>
<organism evidence="6 7">
    <name type="scientific">Streptomyces phaeochromogenes</name>
    <dbReference type="NCBI Taxonomy" id="1923"/>
    <lineage>
        <taxon>Bacteria</taxon>
        <taxon>Bacillati</taxon>
        <taxon>Actinomycetota</taxon>
        <taxon>Actinomycetes</taxon>
        <taxon>Kitasatosporales</taxon>
        <taxon>Streptomycetaceae</taxon>
        <taxon>Streptomyces</taxon>
        <taxon>Streptomyces phaeochromogenes group</taxon>
    </lineage>
</organism>
<feature type="domain" description="Thiamine pyrophosphate enzyme N-terminal TPP-binding" evidence="5">
    <location>
        <begin position="18"/>
        <end position="129"/>
    </location>
</feature>
<gene>
    <name evidence="6" type="ORF">OHB35_22845</name>
</gene>
<dbReference type="Proteomes" id="UP001340816">
    <property type="component" value="Chromosome"/>
</dbReference>
<dbReference type="SUPFAM" id="SSF52518">
    <property type="entry name" value="Thiamin diphosphate-binding fold (THDP-binding)"/>
    <property type="match status" value="2"/>
</dbReference>
<dbReference type="PROSITE" id="PS00187">
    <property type="entry name" value="TPP_ENZYMES"/>
    <property type="match status" value="1"/>
</dbReference>
<evidence type="ECO:0000256" key="3">
    <source>
        <dbReference type="SAM" id="MobiDB-lite"/>
    </source>
</evidence>
<feature type="compositionally biased region" description="Low complexity" evidence="3">
    <location>
        <begin position="397"/>
        <end position="406"/>
    </location>
</feature>
<reference evidence="6 7" key="1">
    <citation type="submission" date="2022-10" db="EMBL/GenBank/DDBJ databases">
        <title>The complete genomes of actinobacterial strains from the NBC collection.</title>
        <authorList>
            <person name="Joergensen T.S."/>
            <person name="Alvarez Arevalo M."/>
            <person name="Sterndorff E.B."/>
            <person name="Faurdal D."/>
            <person name="Vuksanovic O."/>
            <person name="Mourched A.-S."/>
            <person name="Charusanti P."/>
            <person name="Shaw S."/>
            <person name="Blin K."/>
            <person name="Weber T."/>
        </authorList>
    </citation>
    <scope>NUCLEOTIDE SEQUENCE [LARGE SCALE GENOMIC DNA]</scope>
    <source>
        <strain evidence="6 7">NBC 01752</strain>
    </source>
</reference>
<proteinExistence type="inferred from homology"/>
<protein>
    <submittedName>
        <fullName evidence="6">Thiamine pyrophosphate-binding protein</fullName>
    </submittedName>
</protein>
<dbReference type="InterPro" id="IPR029061">
    <property type="entry name" value="THDP-binding"/>
</dbReference>
<dbReference type="CDD" id="cd07035">
    <property type="entry name" value="TPP_PYR_POX_like"/>
    <property type="match status" value="1"/>
</dbReference>
<feature type="region of interest" description="Disordered" evidence="3">
    <location>
        <begin position="387"/>
        <end position="414"/>
    </location>
</feature>
<name>A0ABZ1HBB0_STRPH</name>
<evidence type="ECO:0000259" key="4">
    <source>
        <dbReference type="Pfam" id="PF02775"/>
    </source>
</evidence>
<accession>A0ABZ1HBB0</accession>
<comment type="similarity">
    <text evidence="1">Belongs to the TPP enzyme family.</text>
</comment>
<dbReference type="RefSeq" id="WP_326759771.1">
    <property type="nucleotide sequence ID" value="NZ_CP109135.1"/>
</dbReference>